<feature type="transmembrane region" description="Helical" evidence="1">
    <location>
        <begin position="109"/>
        <end position="128"/>
    </location>
</feature>
<keyword evidence="1" id="KW-1133">Transmembrane helix</keyword>
<feature type="transmembrane region" description="Helical" evidence="1">
    <location>
        <begin position="60"/>
        <end position="76"/>
    </location>
</feature>
<feature type="transmembrane region" description="Helical" evidence="1">
    <location>
        <begin position="85"/>
        <end position="103"/>
    </location>
</feature>
<keyword evidence="1" id="KW-0472">Membrane</keyword>
<evidence type="ECO:0000256" key="1">
    <source>
        <dbReference type="SAM" id="Phobius"/>
    </source>
</evidence>
<comment type="caution">
    <text evidence="2">The sequence shown here is derived from an EMBL/GenBank/DDBJ whole genome shotgun (WGS) entry which is preliminary data.</text>
</comment>
<name>A0A563E1N4_9MICO</name>
<feature type="transmembrane region" description="Helical" evidence="1">
    <location>
        <begin position="135"/>
        <end position="157"/>
    </location>
</feature>
<dbReference type="OrthoDB" id="9811974at2"/>
<feature type="transmembrane region" description="Helical" evidence="1">
    <location>
        <begin position="220"/>
        <end position="238"/>
    </location>
</feature>
<gene>
    <name evidence="2" type="ORF">FGL98_12460</name>
</gene>
<evidence type="ECO:0000313" key="2">
    <source>
        <dbReference type="EMBL" id="TWP35814.1"/>
    </source>
</evidence>
<feature type="transmembrane region" description="Helical" evidence="1">
    <location>
        <begin position="250"/>
        <end position="272"/>
    </location>
</feature>
<keyword evidence="1" id="KW-0812">Transmembrane</keyword>
<evidence type="ECO:0000313" key="3">
    <source>
        <dbReference type="Proteomes" id="UP000320244"/>
    </source>
</evidence>
<feature type="transmembrane region" description="Helical" evidence="1">
    <location>
        <begin position="163"/>
        <end position="182"/>
    </location>
</feature>
<evidence type="ECO:0008006" key="4">
    <source>
        <dbReference type="Google" id="ProtNLM"/>
    </source>
</evidence>
<dbReference type="Proteomes" id="UP000320244">
    <property type="component" value="Unassembled WGS sequence"/>
</dbReference>
<reference evidence="2 3" key="2">
    <citation type="submission" date="2019-08" db="EMBL/GenBank/DDBJ databases">
        <title>Jejuicoccus antrihumi gen. nov., sp. nov., a new member of the family Dermacoccaceae isolated from a cave.</title>
        <authorList>
            <person name="Schumann P."/>
            <person name="Kim I.S."/>
        </authorList>
    </citation>
    <scope>NUCLEOTIDE SEQUENCE [LARGE SCALE GENOMIC DNA]</scope>
    <source>
        <strain evidence="2 3">C5-26</strain>
    </source>
</reference>
<protein>
    <recommendedName>
        <fullName evidence="4">NnrS family protein</fullName>
    </recommendedName>
</protein>
<feature type="transmembrane region" description="Helical" evidence="1">
    <location>
        <begin position="27"/>
        <end position="48"/>
    </location>
</feature>
<feature type="transmembrane region" description="Helical" evidence="1">
    <location>
        <begin position="292"/>
        <end position="317"/>
    </location>
</feature>
<dbReference type="RefSeq" id="WP_146317093.1">
    <property type="nucleotide sequence ID" value="NZ_VCQV01000016.1"/>
</dbReference>
<accession>A0A563E1N4</accession>
<dbReference type="EMBL" id="VCQV01000016">
    <property type="protein sequence ID" value="TWP35814.1"/>
    <property type="molecule type" value="Genomic_DNA"/>
</dbReference>
<feature type="transmembrane region" description="Helical" evidence="1">
    <location>
        <begin position="326"/>
        <end position="344"/>
    </location>
</feature>
<sequence>MSRTVDTPPSIGLTAPRRRRARWVPPMMAAAVILLLGGLWEGLVYLGFNLPAGQAELHQGHGPLMVLGFLGTLISLERAVALGHAWAYVAPAASAVGGLAVVVDAPSDLGPSLVLLGGVALVAIFVAVHRIQASLHNVVLASGAICWVVAATLWLVGWDIPRFIPWLAGFLVLTITGERLELSRLTGATRLSRVLFGAAAGVFAIGLIVSLFAGTDGVRIAGVGLCGLALWLGRYDIARRTVRAKGVTRYMAVALLTGYVWMAVGGVLWVVIGSMHFTDLGTAAHGSAYDAMLHAIFLGFVISMIFAHAPVIVPAVLGKPLPYSRVLYVPLALLHLSLLLRLVGGDAFGNLVSWQWGGVLNETALLLFVGVAATAVIRASRHRGAARPPLPNRSTTQ</sequence>
<feature type="transmembrane region" description="Helical" evidence="1">
    <location>
        <begin position="194"/>
        <end position="214"/>
    </location>
</feature>
<feature type="transmembrane region" description="Helical" evidence="1">
    <location>
        <begin position="356"/>
        <end position="377"/>
    </location>
</feature>
<dbReference type="AlphaFoldDB" id="A0A563E1N4"/>
<organism evidence="2 3">
    <name type="scientific">Leekyejoonella antrihumi</name>
    <dbReference type="NCBI Taxonomy" id="1660198"/>
    <lineage>
        <taxon>Bacteria</taxon>
        <taxon>Bacillati</taxon>
        <taxon>Actinomycetota</taxon>
        <taxon>Actinomycetes</taxon>
        <taxon>Micrococcales</taxon>
        <taxon>Dermacoccaceae</taxon>
        <taxon>Leekyejoonella</taxon>
    </lineage>
</organism>
<reference evidence="2 3" key="1">
    <citation type="submission" date="2019-05" db="EMBL/GenBank/DDBJ databases">
        <authorList>
            <person name="Lee S.D."/>
        </authorList>
    </citation>
    <scope>NUCLEOTIDE SEQUENCE [LARGE SCALE GENOMIC DNA]</scope>
    <source>
        <strain evidence="2 3">C5-26</strain>
    </source>
</reference>
<proteinExistence type="predicted"/>
<keyword evidence="3" id="KW-1185">Reference proteome</keyword>